<evidence type="ECO:0000313" key="4">
    <source>
        <dbReference type="EMBL" id="HGV55475.1"/>
    </source>
</evidence>
<dbReference type="Gene3D" id="2.40.50.1020">
    <property type="entry name" value="LytTr DNA-binding domain"/>
    <property type="match status" value="1"/>
</dbReference>
<feature type="domain" description="HTH LytTR-type" evidence="3">
    <location>
        <begin position="140"/>
        <end position="213"/>
    </location>
</feature>
<dbReference type="InterPro" id="IPR001789">
    <property type="entry name" value="Sig_transdc_resp-reg_receiver"/>
</dbReference>
<sequence>MFKKVLIADDEPLALDRLERMLRKLGVDQVLRAQNYLEVQKLLKENPDTKVLFLDIKMPGRTGLELAEELANAKEDIVVILQTAYPDYALQGFKVGAIDYLVKPYTFEEVQQALERAKRYLGVEEKKYLQVETSTGEKKLIQFEDIVYIKADLKHSLVRVKEGFLFCGLSLGELEKRLQKHGFIRVHRSYLVNLAQVKTLENDSSGKILIKFKVPIEDLMTSKSGAHLLRDRIKRLRE</sequence>
<dbReference type="PANTHER" id="PTHR37299:SF1">
    <property type="entry name" value="STAGE 0 SPORULATION PROTEIN A HOMOLOG"/>
    <property type="match status" value="1"/>
</dbReference>
<dbReference type="EMBL" id="DSZU01000090">
    <property type="protein sequence ID" value="HGV55475.1"/>
    <property type="molecule type" value="Genomic_DNA"/>
</dbReference>
<accession>A0A832GQX6</accession>
<dbReference type="InterPro" id="IPR007492">
    <property type="entry name" value="LytTR_DNA-bd_dom"/>
</dbReference>
<feature type="domain" description="Response regulatory" evidence="2">
    <location>
        <begin position="4"/>
        <end position="118"/>
    </location>
</feature>
<dbReference type="InterPro" id="IPR046947">
    <property type="entry name" value="LytR-like"/>
</dbReference>
<evidence type="ECO:0000259" key="2">
    <source>
        <dbReference type="PROSITE" id="PS50110"/>
    </source>
</evidence>
<reference evidence="4" key="1">
    <citation type="journal article" date="2020" name="mSystems">
        <title>Genome- and Community-Level Interaction Insights into Carbon Utilization and Element Cycling Functions of Hydrothermarchaeota in Hydrothermal Sediment.</title>
        <authorList>
            <person name="Zhou Z."/>
            <person name="Liu Y."/>
            <person name="Xu W."/>
            <person name="Pan J."/>
            <person name="Luo Z.H."/>
            <person name="Li M."/>
        </authorList>
    </citation>
    <scope>NUCLEOTIDE SEQUENCE [LARGE SCALE GENOMIC DNA]</scope>
    <source>
        <strain evidence="4">SpSt-605</strain>
    </source>
</reference>
<protein>
    <submittedName>
        <fullName evidence="4">Response regulator transcription factor</fullName>
    </submittedName>
</protein>
<feature type="modified residue" description="4-aspartylphosphate" evidence="1">
    <location>
        <position position="55"/>
    </location>
</feature>
<evidence type="ECO:0000256" key="1">
    <source>
        <dbReference type="PROSITE-ProRule" id="PRU00169"/>
    </source>
</evidence>
<gene>
    <name evidence="4" type="ORF">ENT73_05245</name>
</gene>
<dbReference type="GO" id="GO:0000156">
    <property type="term" value="F:phosphorelay response regulator activity"/>
    <property type="evidence" value="ECO:0007669"/>
    <property type="project" value="InterPro"/>
</dbReference>
<evidence type="ECO:0000259" key="3">
    <source>
        <dbReference type="PROSITE" id="PS50930"/>
    </source>
</evidence>
<proteinExistence type="predicted"/>
<dbReference type="Pfam" id="PF00072">
    <property type="entry name" value="Response_reg"/>
    <property type="match status" value="1"/>
</dbReference>
<dbReference type="InterPro" id="IPR011006">
    <property type="entry name" value="CheY-like_superfamily"/>
</dbReference>
<dbReference type="GO" id="GO:0003677">
    <property type="term" value="F:DNA binding"/>
    <property type="evidence" value="ECO:0007669"/>
    <property type="project" value="InterPro"/>
</dbReference>
<dbReference type="SMART" id="SM00448">
    <property type="entry name" value="REC"/>
    <property type="match status" value="1"/>
</dbReference>
<dbReference type="Gene3D" id="3.40.50.2300">
    <property type="match status" value="1"/>
</dbReference>
<keyword evidence="1" id="KW-0597">Phosphoprotein</keyword>
<dbReference type="PROSITE" id="PS50110">
    <property type="entry name" value="RESPONSE_REGULATORY"/>
    <property type="match status" value="1"/>
</dbReference>
<name>A0A832GQX6_9BACT</name>
<comment type="caution">
    <text evidence="4">The sequence shown here is derived from an EMBL/GenBank/DDBJ whole genome shotgun (WGS) entry which is preliminary data.</text>
</comment>
<organism evidence="4">
    <name type="scientific">Caldimicrobium thiodismutans</name>
    <dbReference type="NCBI Taxonomy" id="1653476"/>
    <lineage>
        <taxon>Bacteria</taxon>
        <taxon>Pseudomonadati</taxon>
        <taxon>Thermodesulfobacteriota</taxon>
        <taxon>Thermodesulfobacteria</taxon>
        <taxon>Thermodesulfobacteriales</taxon>
        <taxon>Thermodesulfobacteriaceae</taxon>
        <taxon>Caldimicrobium</taxon>
    </lineage>
</organism>
<dbReference type="AlphaFoldDB" id="A0A832GQX6"/>
<dbReference type="Pfam" id="PF04397">
    <property type="entry name" value="LytTR"/>
    <property type="match status" value="1"/>
</dbReference>
<dbReference type="PROSITE" id="PS50930">
    <property type="entry name" value="HTH_LYTTR"/>
    <property type="match status" value="1"/>
</dbReference>
<dbReference type="PANTHER" id="PTHR37299">
    <property type="entry name" value="TRANSCRIPTIONAL REGULATOR-RELATED"/>
    <property type="match status" value="1"/>
</dbReference>
<dbReference type="SMART" id="SM00850">
    <property type="entry name" value="LytTR"/>
    <property type="match status" value="1"/>
</dbReference>
<dbReference type="SUPFAM" id="SSF52172">
    <property type="entry name" value="CheY-like"/>
    <property type="match status" value="1"/>
</dbReference>